<evidence type="ECO:0000256" key="3">
    <source>
        <dbReference type="ARBA" id="ARBA00038211"/>
    </source>
</evidence>
<dbReference type="Proteomes" id="UP000005408">
    <property type="component" value="Unassembled WGS sequence"/>
</dbReference>
<keyword evidence="1" id="KW-0444">Lipid biosynthesis</keyword>
<evidence type="ECO:0000313" key="4">
    <source>
        <dbReference type="EnsemblMetazoa" id="G4956.2:cds"/>
    </source>
</evidence>
<dbReference type="SUPFAM" id="SSF56112">
    <property type="entry name" value="Protein kinase-like (PK-like)"/>
    <property type="match status" value="1"/>
</dbReference>
<dbReference type="Pfam" id="PF01633">
    <property type="entry name" value="Choline_kinase"/>
    <property type="match status" value="1"/>
</dbReference>
<reference evidence="4" key="1">
    <citation type="submission" date="2022-08" db="UniProtKB">
        <authorList>
            <consortium name="EnsemblMetazoa"/>
        </authorList>
    </citation>
    <scope>IDENTIFICATION</scope>
    <source>
        <strain evidence="4">05x7-T-G4-1.051#20</strain>
    </source>
</reference>
<keyword evidence="2" id="KW-1208">Phospholipid metabolism</keyword>
<dbReference type="AlphaFoldDB" id="A0A8W8N1V2"/>
<keyword evidence="1" id="KW-0594">Phospholipid biosynthesis</keyword>
<dbReference type="GO" id="GO:0004305">
    <property type="term" value="F:ethanolamine kinase activity"/>
    <property type="evidence" value="ECO:0007669"/>
    <property type="project" value="TreeGrafter"/>
</dbReference>
<evidence type="ECO:0000256" key="2">
    <source>
        <dbReference type="ARBA" id="ARBA00023264"/>
    </source>
</evidence>
<dbReference type="Gene3D" id="3.90.1200.10">
    <property type="match status" value="1"/>
</dbReference>
<evidence type="ECO:0000256" key="1">
    <source>
        <dbReference type="ARBA" id="ARBA00023209"/>
    </source>
</evidence>
<proteinExistence type="inferred from homology"/>
<evidence type="ECO:0008006" key="6">
    <source>
        <dbReference type="Google" id="ProtNLM"/>
    </source>
</evidence>
<name>A0A8W8N1V2_MAGGI</name>
<dbReference type="EnsemblMetazoa" id="G4956.2">
    <property type="protein sequence ID" value="G4956.2:cds"/>
    <property type="gene ID" value="G4956"/>
</dbReference>
<organism evidence="4 5">
    <name type="scientific">Magallana gigas</name>
    <name type="common">Pacific oyster</name>
    <name type="synonym">Crassostrea gigas</name>
    <dbReference type="NCBI Taxonomy" id="29159"/>
    <lineage>
        <taxon>Eukaryota</taxon>
        <taxon>Metazoa</taxon>
        <taxon>Spiralia</taxon>
        <taxon>Lophotrochozoa</taxon>
        <taxon>Mollusca</taxon>
        <taxon>Bivalvia</taxon>
        <taxon>Autobranchia</taxon>
        <taxon>Pteriomorphia</taxon>
        <taxon>Ostreida</taxon>
        <taxon>Ostreoidea</taxon>
        <taxon>Ostreidae</taxon>
        <taxon>Magallana</taxon>
    </lineage>
</organism>
<sequence>MGENRTAEDVKSKAFRWCKKSIGGAWTRISKEDLEIKPISGGLTNKLYLCSLPDGTEREESEPSRVLMRVYGEIAQRSDYMLRNSVIFALFSEKKKGPKLYGMYPEGRIEEFIPSRSLNRKELHDEKISQTIAQKLAYFHTLEMPLPKQPNFLRKQMNEWMDEVERILQKSSSVEFGPFIRKLQTYQLRKELSELLSIMEMCSSPVLFSHNDLQEGNILLKEEKSDDLCERLTIIDWEYCSYNYRGFDLGNHFCEWSCDYSCEAYPFYSYHPEDYPSKQTQVCTQFFIFKAFFQHYLEEQNKYLPNPVKVNDELLQHLYKEANTFAMTSHFFWGLWSVVQTEISDIEFGYLEYAITRFDGYFAKKESNKREELI</sequence>
<dbReference type="InterPro" id="IPR011009">
    <property type="entry name" value="Kinase-like_dom_sf"/>
</dbReference>
<dbReference type="Gene3D" id="3.30.200.20">
    <property type="entry name" value="Phosphorylase Kinase, domain 1"/>
    <property type="match status" value="1"/>
</dbReference>
<dbReference type="PANTHER" id="PTHR22603">
    <property type="entry name" value="CHOLINE/ETHANOALAMINE KINASE"/>
    <property type="match status" value="1"/>
</dbReference>
<dbReference type="GO" id="GO:0006646">
    <property type="term" value="P:phosphatidylethanolamine biosynthetic process"/>
    <property type="evidence" value="ECO:0007669"/>
    <property type="project" value="TreeGrafter"/>
</dbReference>
<comment type="similarity">
    <text evidence="3">Belongs to the choline/ethanolamine kinase family.</text>
</comment>
<dbReference type="GO" id="GO:0004103">
    <property type="term" value="F:choline kinase activity"/>
    <property type="evidence" value="ECO:0007669"/>
    <property type="project" value="TreeGrafter"/>
</dbReference>
<dbReference type="GO" id="GO:0005737">
    <property type="term" value="C:cytoplasm"/>
    <property type="evidence" value="ECO:0007669"/>
    <property type="project" value="TreeGrafter"/>
</dbReference>
<dbReference type="CDD" id="cd05156">
    <property type="entry name" value="ChoK_euk"/>
    <property type="match status" value="1"/>
</dbReference>
<evidence type="ECO:0000313" key="5">
    <source>
        <dbReference type="Proteomes" id="UP000005408"/>
    </source>
</evidence>
<keyword evidence="5" id="KW-1185">Reference proteome</keyword>
<accession>A0A8W8N1V2</accession>
<keyword evidence="1" id="KW-0443">Lipid metabolism</keyword>
<protein>
    <recommendedName>
        <fullName evidence="6">Choline/ethanolamine kinase</fullName>
    </recommendedName>
</protein>
<dbReference type="PANTHER" id="PTHR22603:SF93">
    <property type="entry name" value="RE24176P"/>
    <property type="match status" value="1"/>
</dbReference>